<sequence length="128" mass="14697">MKGFIQAIQDGETGMVFRNSVFLPFHLELLSVWIGKEMSLLAVPDLLTDFCHGNGQLAVREGDHYTNMVFRKIGDLRKEIGANKGHIILNAGEKDADIFKEENRHYIKIFMTGKHIIEFELIEDPFYL</sequence>
<reference evidence="1" key="1">
    <citation type="submission" date="2008-06" db="EMBL/GenBank/DDBJ databases">
        <title>Complete sequence of Chlorobium phaeobacteroides BS1.</title>
        <authorList>
            <consortium name="US DOE Joint Genome Institute"/>
            <person name="Lucas S."/>
            <person name="Copeland A."/>
            <person name="Lapidus A."/>
            <person name="Glavina del Rio T."/>
            <person name="Dalin E."/>
            <person name="Tice H."/>
            <person name="Bruce D."/>
            <person name="Goodwin L."/>
            <person name="Pitluck S."/>
            <person name="Schmutz J."/>
            <person name="Larimer F."/>
            <person name="Land M."/>
            <person name="Hauser L."/>
            <person name="Kyrpides N."/>
            <person name="Ovchinnikova G."/>
            <person name="Li T."/>
            <person name="Liu Z."/>
            <person name="Zhao F."/>
            <person name="Overmann J."/>
            <person name="Bryant D.A."/>
            <person name="Richardson P."/>
        </authorList>
    </citation>
    <scope>NUCLEOTIDE SEQUENCE [LARGE SCALE GENOMIC DNA]</scope>
    <source>
        <strain evidence="1">BS1</strain>
    </source>
</reference>
<dbReference type="EMBL" id="CP001101">
    <property type="protein sequence ID" value="ACE04904.1"/>
    <property type="molecule type" value="Genomic_DNA"/>
</dbReference>
<organism evidence="1">
    <name type="scientific">Chlorobium phaeobacteroides (strain BS1)</name>
    <dbReference type="NCBI Taxonomy" id="331678"/>
    <lineage>
        <taxon>Bacteria</taxon>
        <taxon>Pseudomonadati</taxon>
        <taxon>Chlorobiota</taxon>
        <taxon>Chlorobiia</taxon>
        <taxon>Chlorobiales</taxon>
        <taxon>Chlorobiaceae</taxon>
        <taxon>Chlorobium/Pelodictyon group</taxon>
        <taxon>Chlorobium</taxon>
    </lineage>
</organism>
<protein>
    <submittedName>
        <fullName evidence="1">Uncharacterized protein</fullName>
    </submittedName>
</protein>
<gene>
    <name evidence="1" type="ordered locus">Cphamn1_1993</name>
</gene>
<evidence type="ECO:0000313" key="1">
    <source>
        <dbReference type="EMBL" id="ACE04904.1"/>
    </source>
</evidence>
<proteinExistence type="predicted"/>
<name>B3EMG5_CHLPB</name>
<dbReference type="AlphaFoldDB" id="B3EMG5"/>
<dbReference type="OrthoDB" id="597925at2"/>
<accession>B3EMG5</accession>
<dbReference type="HOGENOM" id="CLU_1955706_0_0_10"/>
<dbReference type="KEGG" id="cpb:Cphamn1_1993"/>
<dbReference type="eggNOG" id="ENOG5033XVH">
    <property type="taxonomic scope" value="Bacteria"/>
</dbReference>